<comment type="caution">
    <text evidence="10">The sequence shown here is derived from an EMBL/GenBank/DDBJ whole genome shotgun (WGS) entry which is preliminary data.</text>
</comment>
<dbReference type="GO" id="GO:0005737">
    <property type="term" value="C:cytoplasm"/>
    <property type="evidence" value="ECO:0007669"/>
    <property type="project" value="UniProtKB-SubCell"/>
</dbReference>
<dbReference type="PROSITE" id="PS01126">
    <property type="entry name" value="EF_TS_1"/>
    <property type="match status" value="1"/>
</dbReference>
<keyword evidence="4 6" id="KW-0251">Elongation factor</keyword>
<evidence type="ECO:0000256" key="8">
    <source>
        <dbReference type="RuleBase" id="RU000643"/>
    </source>
</evidence>
<dbReference type="PANTHER" id="PTHR11741">
    <property type="entry name" value="ELONGATION FACTOR TS"/>
    <property type="match status" value="1"/>
</dbReference>
<dbReference type="Gene3D" id="3.30.479.20">
    <property type="entry name" value="Elongation factor Ts, dimerisation domain"/>
    <property type="match status" value="2"/>
</dbReference>
<dbReference type="PROSITE" id="PS01127">
    <property type="entry name" value="EF_TS_2"/>
    <property type="match status" value="1"/>
</dbReference>
<dbReference type="Proteomes" id="UP000244152">
    <property type="component" value="Unassembled WGS sequence"/>
</dbReference>
<keyword evidence="3 6" id="KW-0963">Cytoplasm</keyword>
<dbReference type="InterPro" id="IPR009060">
    <property type="entry name" value="UBA-like_sf"/>
</dbReference>
<feature type="region of interest" description="Involved in Mg(2+) ion dislocation from EF-Tu" evidence="6">
    <location>
        <begin position="82"/>
        <end position="85"/>
    </location>
</feature>
<protein>
    <recommendedName>
        <fullName evidence="2 6">Elongation factor Ts</fullName>
        <shortName evidence="6">EF-Ts</shortName>
    </recommendedName>
</protein>
<comment type="subcellular location">
    <subcellularLocation>
        <location evidence="6 8">Cytoplasm</location>
    </subcellularLocation>
</comment>
<dbReference type="AlphaFoldDB" id="A0A2T5IDI8"/>
<keyword evidence="5 6" id="KW-0648">Protein biosynthesis</keyword>
<accession>A0A2T5IDI8</accession>
<dbReference type="SUPFAM" id="SSF54713">
    <property type="entry name" value="Elongation factor Ts (EF-Ts), dimerisation domain"/>
    <property type="match status" value="2"/>
</dbReference>
<evidence type="ECO:0000256" key="4">
    <source>
        <dbReference type="ARBA" id="ARBA00022768"/>
    </source>
</evidence>
<dbReference type="Pfam" id="PF00889">
    <property type="entry name" value="EF_TS"/>
    <property type="match status" value="1"/>
</dbReference>
<evidence type="ECO:0000313" key="11">
    <source>
        <dbReference type="Proteomes" id="UP000244152"/>
    </source>
</evidence>
<dbReference type="InterPro" id="IPR014039">
    <property type="entry name" value="Transl_elong_EFTs/EF1B_dimer"/>
</dbReference>
<evidence type="ECO:0000256" key="7">
    <source>
        <dbReference type="RuleBase" id="RU000642"/>
    </source>
</evidence>
<dbReference type="InterPro" id="IPR036402">
    <property type="entry name" value="EF-Ts_dimer_sf"/>
</dbReference>
<sequence>MAEITAQMVKELREMTGLGMMECKKALTETDGDMKAAEDLLRIKSGAKASKAAGRTAAEGMVAAHIARDGRSGALVEVNCETDFVARNEDFIRFAHSLAELLTTESIADNEALANARLANGESVEEFRKALVMRLGENISIRRFAHYQVAGSQDRLASYLHGAKIGVMIDYTGGDQVLGKDLAMHIAASKPVCVSSEQVSPELLERERQIYTAQAAESGKPADIVARMVDGRIAKYLAEITLLGQSFVKNPDQTVKQLLAEKSAQVNGFTLYIVGEGIEKKSGDFAAEVMAQVGQANQEKAS</sequence>
<dbReference type="Gene3D" id="1.10.286.20">
    <property type="match status" value="1"/>
</dbReference>
<dbReference type="InterPro" id="IPR001816">
    <property type="entry name" value="Transl_elong_EFTs/EF1B"/>
</dbReference>
<dbReference type="FunFam" id="1.10.8.10:FF:000001">
    <property type="entry name" value="Elongation factor Ts"/>
    <property type="match status" value="1"/>
</dbReference>
<reference evidence="10 11" key="1">
    <citation type="submission" date="2018-04" db="EMBL/GenBank/DDBJ databases">
        <title>Active sludge and wastewater microbial communities from Klosterneuburg, Austria.</title>
        <authorList>
            <person name="Wagner M."/>
        </authorList>
    </citation>
    <scope>NUCLEOTIDE SEQUENCE [LARGE SCALE GENOMIC DNA]</scope>
    <source>
        <strain evidence="10 11">Nl12</strain>
    </source>
</reference>
<evidence type="ECO:0000256" key="1">
    <source>
        <dbReference type="ARBA" id="ARBA00005532"/>
    </source>
</evidence>
<evidence type="ECO:0000256" key="6">
    <source>
        <dbReference type="HAMAP-Rule" id="MF_00050"/>
    </source>
</evidence>
<dbReference type="Gene3D" id="1.10.8.10">
    <property type="entry name" value="DNA helicase RuvA subunit, C-terminal domain"/>
    <property type="match status" value="1"/>
</dbReference>
<comment type="function">
    <text evidence="6 7">Associates with the EF-Tu.GDP complex and induces the exchange of GDP to GTP. It remains bound to the aminoacyl-tRNA.EF-Tu.GTP complex up to the GTP hydrolysis stage on the ribosome.</text>
</comment>
<feature type="domain" description="Translation elongation factor EFTs/EF1B dimerisation" evidence="9">
    <location>
        <begin position="73"/>
        <end position="276"/>
    </location>
</feature>
<evidence type="ECO:0000256" key="2">
    <source>
        <dbReference type="ARBA" id="ARBA00016956"/>
    </source>
</evidence>
<name>A0A2T5IDI8_9PROT</name>
<dbReference type="PANTHER" id="PTHR11741:SF0">
    <property type="entry name" value="ELONGATION FACTOR TS, MITOCHONDRIAL"/>
    <property type="match status" value="1"/>
</dbReference>
<evidence type="ECO:0000313" key="10">
    <source>
        <dbReference type="EMBL" id="PTQ81880.1"/>
    </source>
</evidence>
<dbReference type="FunFam" id="1.10.286.20:FF:000001">
    <property type="entry name" value="Elongation factor Ts"/>
    <property type="match status" value="1"/>
</dbReference>
<evidence type="ECO:0000256" key="3">
    <source>
        <dbReference type="ARBA" id="ARBA00022490"/>
    </source>
</evidence>
<organism evidence="10 11">
    <name type="scientific">Nitrosospira multiformis</name>
    <dbReference type="NCBI Taxonomy" id="1231"/>
    <lineage>
        <taxon>Bacteria</taxon>
        <taxon>Pseudomonadati</taxon>
        <taxon>Pseudomonadota</taxon>
        <taxon>Betaproteobacteria</taxon>
        <taxon>Nitrosomonadales</taxon>
        <taxon>Nitrosomonadaceae</taxon>
        <taxon>Nitrosospira</taxon>
    </lineage>
</organism>
<proteinExistence type="inferred from homology"/>
<evidence type="ECO:0000259" key="9">
    <source>
        <dbReference type="Pfam" id="PF00889"/>
    </source>
</evidence>
<evidence type="ECO:0000256" key="5">
    <source>
        <dbReference type="ARBA" id="ARBA00022917"/>
    </source>
</evidence>
<gene>
    <name evidence="6" type="primary">tsf</name>
    <name evidence="10" type="ORF">C8R21_10761</name>
</gene>
<comment type="similarity">
    <text evidence="1 6 7">Belongs to the EF-Ts family.</text>
</comment>
<dbReference type="NCBIfam" id="TIGR00116">
    <property type="entry name" value="tsf"/>
    <property type="match status" value="1"/>
</dbReference>
<dbReference type="CDD" id="cd14275">
    <property type="entry name" value="UBA_EF-Ts"/>
    <property type="match status" value="1"/>
</dbReference>
<dbReference type="RefSeq" id="WP_107761802.1">
    <property type="nucleotide sequence ID" value="NZ_QAOK01000007.1"/>
</dbReference>
<dbReference type="HAMAP" id="MF_00050">
    <property type="entry name" value="EF_Ts"/>
    <property type="match status" value="1"/>
</dbReference>
<dbReference type="GO" id="GO:0003746">
    <property type="term" value="F:translation elongation factor activity"/>
    <property type="evidence" value="ECO:0007669"/>
    <property type="project" value="UniProtKB-UniRule"/>
</dbReference>
<dbReference type="SUPFAM" id="SSF46934">
    <property type="entry name" value="UBA-like"/>
    <property type="match status" value="1"/>
</dbReference>
<dbReference type="InterPro" id="IPR018101">
    <property type="entry name" value="Transl_elong_Ts_CS"/>
</dbReference>
<dbReference type="EMBL" id="QAOK01000007">
    <property type="protein sequence ID" value="PTQ81880.1"/>
    <property type="molecule type" value="Genomic_DNA"/>
</dbReference>